<dbReference type="Pfam" id="PF19474">
    <property type="entry name" value="DUF6011"/>
    <property type="match status" value="1"/>
</dbReference>
<comment type="caution">
    <text evidence="1">The sequence shown here is derived from an EMBL/GenBank/DDBJ whole genome shotgun (WGS) entry which is preliminary data.</text>
</comment>
<gene>
    <name evidence="1" type="ORF">LCGC14_2986030</name>
</gene>
<protein>
    <submittedName>
        <fullName evidence="1">Uncharacterized protein</fullName>
    </submittedName>
</protein>
<dbReference type="EMBL" id="LAZR01061102">
    <property type="protein sequence ID" value="KKK64258.1"/>
    <property type="molecule type" value="Genomic_DNA"/>
</dbReference>
<organism evidence="1">
    <name type="scientific">marine sediment metagenome</name>
    <dbReference type="NCBI Taxonomy" id="412755"/>
    <lineage>
        <taxon>unclassified sequences</taxon>
        <taxon>metagenomes</taxon>
        <taxon>ecological metagenomes</taxon>
    </lineage>
</organism>
<dbReference type="InterPro" id="IPR046053">
    <property type="entry name" value="DUF6011"/>
</dbReference>
<name>A0A0F8X631_9ZZZZ</name>
<sequence>MAARSITASADDAGLRAELADPAATVRFMLAGKAHVTFQSRKTGTRFTYRINETPPWHSGKRQPLHFVAVLTGPDHYEYLGCVYDCRAYSHGRASRIDRNAPSAVAFMWVWSRLTAGEMHPELAVYHEGRCGRCGRRLTTPESISIGLGPKCRGER</sequence>
<reference evidence="1" key="1">
    <citation type="journal article" date="2015" name="Nature">
        <title>Complex archaea that bridge the gap between prokaryotes and eukaryotes.</title>
        <authorList>
            <person name="Spang A."/>
            <person name="Saw J.H."/>
            <person name="Jorgensen S.L."/>
            <person name="Zaremba-Niedzwiedzka K."/>
            <person name="Martijn J."/>
            <person name="Lind A.E."/>
            <person name="van Eijk R."/>
            <person name="Schleper C."/>
            <person name="Guy L."/>
            <person name="Ettema T.J."/>
        </authorList>
    </citation>
    <scope>NUCLEOTIDE SEQUENCE</scope>
</reference>
<accession>A0A0F8X631</accession>
<evidence type="ECO:0000313" key="1">
    <source>
        <dbReference type="EMBL" id="KKK64258.1"/>
    </source>
</evidence>
<proteinExistence type="predicted"/>
<dbReference type="AlphaFoldDB" id="A0A0F8X631"/>